<accession>A0A3B1DH85</accession>
<dbReference type="EMBL" id="UOGK01000328">
    <property type="protein sequence ID" value="VAX40062.1"/>
    <property type="molecule type" value="Genomic_DNA"/>
</dbReference>
<sequence length="203" mass="22224">RLENMLGEENRGLWVSLTGEVLEYHGRNFLLPTAFANAQTPTEPAEGAEAAPSEAAVSPADQPEPSGNRIDDLVRELEAQRAERRGIDTSFAAPSEEQAGMPVPGPRVDGTMLLNQRGRMVRSAEGGWVIAIDNDGAASEGGLPHHLRLLPCRVAAQMEWQAEIEGESWAFEVSGRLYRHGQRVYLLPRMFVSASKNNVKPLQ</sequence>
<evidence type="ECO:0000313" key="2">
    <source>
        <dbReference type="EMBL" id="VAX40062.1"/>
    </source>
</evidence>
<feature type="non-terminal residue" evidence="2">
    <location>
        <position position="1"/>
    </location>
</feature>
<proteinExistence type="predicted"/>
<protein>
    <submittedName>
        <fullName evidence="2">Uncharacterized protein</fullName>
    </submittedName>
</protein>
<feature type="region of interest" description="Disordered" evidence="1">
    <location>
        <begin position="39"/>
        <end position="69"/>
    </location>
</feature>
<gene>
    <name evidence="2" type="ORF">MNBD_PLANCTO03-1101</name>
</gene>
<name>A0A3B1DH85_9ZZZZ</name>
<evidence type="ECO:0000256" key="1">
    <source>
        <dbReference type="SAM" id="MobiDB-lite"/>
    </source>
</evidence>
<feature type="compositionally biased region" description="Low complexity" evidence="1">
    <location>
        <begin position="39"/>
        <end position="60"/>
    </location>
</feature>
<organism evidence="2">
    <name type="scientific">hydrothermal vent metagenome</name>
    <dbReference type="NCBI Taxonomy" id="652676"/>
    <lineage>
        <taxon>unclassified sequences</taxon>
        <taxon>metagenomes</taxon>
        <taxon>ecological metagenomes</taxon>
    </lineage>
</organism>
<feature type="region of interest" description="Disordered" evidence="1">
    <location>
        <begin position="84"/>
        <end position="107"/>
    </location>
</feature>
<reference evidence="2" key="1">
    <citation type="submission" date="2018-06" db="EMBL/GenBank/DDBJ databases">
        <authorList>
            <person name="Zhirakovskaya E."/>
        </authorList>
    </citation>
    <scope>NUCLEOTIDE SEQUENCE</scope>
</reference>
<dbReference type="AlphaFoldDB" id="A0A3B1DH85"/>